<name>A0ABN6H575_9BACT</name>
<sequence>MNPEITLKAPVELGFVPTHAKFVGGLVPGEDGKLPRNESGELVMVAATRDVVERCRVKTGSVQIPVFPGTLPEEYDMMISDFKAIGQKVHFVMMLAGVDPMDPADEEATVEQMKPTLEAAKRNGVTHISATSVEQWMQPGAKRKDGADFEAAVEQNIKVHLRAYQEGGLEGSCVEAWDIEFLRPGEFQTFTDVGRLWTFVSKLNERLGKPFFRCLIDAAHCGDSGLGIAENQKLIEEIAAGGGLGVMHASAKTTRGCLSTDDGWVAALFEPAAKSGKLAQVFVEMFHHEDDALGPLRDLDPGHGIDTTDGRDYTQVVADGLENLAHILNNYVTRGYMPKA</sequence>
<accession>A0ABN6H575</accession>
<gene>
    <name evidence="1" type="ORF">HAHE_27040</name>
</gene>
<dbReference type="Proteomes" id="UP001374893">
    <property type="component" value="Chromosome"/>
</dbReference>
<organism evidence="1 2">
    <name type="scientific">Haloferula helveola</name>
    <dbReference type="NCBI Taxonomy" id="490095"/>
    <lineage>
        <taxon>Bacteria</taxon>
        <taxon>Pseudomonadati</taxon>
        <taxon>Verrucomicrobiota</taxon>
        <taxon>Verrucomicrobiia</taxon>
        <taxon>Verrucomicrobiales</taxon>
        <taxon>Verrucomicrobiaceae</taxon>
        <taxon>Haloferula</taxon>
    </lineage>
</organism>
<dbReference type="EMBL" id="AP024702">
    <property type="protein sequence ID" value="BCX48796.1"/>
    <property type="molecule type" value="Genomic_DNA"/>
</dbReference>
<dbReference type="SUPFAM" id="SSF51658">
    <property type="entry name" value="Xylose isomerase-like"/>
    <property type="match status" value="1"/>
</dbReference>
<proteinExistence type="predicted"/>
<protein>
    <recommendedName>
        <fullName evidence="3">Xylose isomerase-like TIM barrel domain-containing protein</fullName>
    </recommendedName>
</protein>
<evidence type="ECO:0000313" key="1">
    <source>
        <dbReference type="EMBL" id="BCX48796.1"/>
    </source>
</evidence>
<keyword evidence="2" id="KW-1185">Reference proteome</keyword>
<dbReference type="InterPro" id="IPR036237">
    <property type="entry name" value="Xyl_isomerase-like_sf"/>
</dbReference>
<dbReference type="RefSeq" id="WP_338685150.1">
    <property type="nucleotide sequence ID" value="NZ_AP024702.1"/>
</dbReference>
<dbReference type="Gene3D" id="3.20.20.150">
    <property type="entry name" value="Divalent-metal-dependent TIM barrel enzymes"/>
    <property type="match status" value="1"/>
</dbReference>
<evidence type="ECO:0000313" key="2">
    <source>
        <dbReference type="Proteomes" id="UP001374893"/>
    </source>
</evidence>
<evidence type="ECO:0008006" key="3">
    <source>
        <dbReference type="Google" id="ProtNLM"/>
    </source>
</evidence>
<reference evidence="1 2" key="1">
    <citation type="submission" date="2021-06" db="EMBL/GenBank/DDBJ databases">
        <title>Complete genome of Haloferula helveola possessing various polysaccharide degrading enzymes.</title>
        <authorList>
            <person name="Takami H."/>
            <person name="Huang C."/>
            <person name="Hamasaki K."/>
        </authorList>
    </citation>
    <scope>NUCLEOTIDE SEQUENCE [LARGE SCALE GENOMIC DNA]</scope>
    <source>
        <strain evidence="1 2">CN-1</strain>
    </source>
</reference>